<dbReference type="GO" id="GO:0003729">
    <property type="term" value="F:mRNA binding"/>
    <property type="evidence" value="ECO:0007669"/>
    <property type="project" value="InterPro"/>
</dbReference>
<dbReference type="InterPro" id="IPR050897">
    <property type="entry name" value="SMAUG/VTS1_RNA-bind"/>
</dbReference>
<evidence type="ECO:0000256" key="1">
    <source>
        <dbReference type="ARBA" id="ARBA00004201"/>
    </source>
</evidence>
<feature type="region of interest" description="Disordered" evidence="8">
    <location>
        <begin position="362"/>
        <end position="390"/>
    </location>
</feature>
<dbReference type="VEuPathDB" id="FungiDB:B9J08_003264"/>
<gene>
    <name evidence="10" type="ORF">QG37_02021</name>
</gene>
<dbReference type="GO" id="GO:0005829">
    <property type="term" value="C:cytosol"/>
    <property type="evidence" value="ECO:0007669"/>
    <property type="project" value="UniProtKB-SubCell"/>
</dbReference>
<dbReference type="InterPro" id="IPR037635">
    <property type="entry name" value="VTS1_SAM"/>
</dbReference>
<sequence length="608" mass="65973">MDKELFSKNHEFLPSYSDRPIVLSLPPVEHHGNGSVKLEQDSSAQSLLQPQLPKDYLAQRQQLVGYNLQQEFEALKADLDLDLSMSNTVEENEGTPTASGGAGSSNESGNGTGAAGTPSSLGGRFLSPNFSHGLGSSLLENFTNLSSSNVPMGHLGNSMAPGAGAGAGSHHLLGLLSSKSLSFLPPSLLVPSRPQSVNDFSNLLGRNQNINAASGLSRLQASGLSFYNDLIRFTSWMENLDPQDIVAMLDHWCNNLPFDILLTMKSRLETHLNHMPDQGHTLMPSKMNYGYEDLVTNMENTSLDSYPRHQATQQNGLAQPKPKNNDAFRNHLFQESKFPRPRLADPSLNNRFQGSNAHMASANNQASGQSNNSSYQLGNPLDRARSPTSHLHEKTNFLQLAAASNSPLSYAQHGSNPEDGYDLNAALKLGALATINSRVALDSNKKGPAFQQHQTLQLQQPHSHNPLAFEESINRQGNSSSVPAQPQKYSVAAMSGSSQGPSAAVLKMKKDDGMGRSKQSTPVGGVSSNSANSLSSMPTEIATLDLLNNIPAWLKLLRLHKYTDCLKDMYWKDLVELSDEDLENKGVKALGARRKLLKAFDAVKQSRL</sequence>
<dbReference type="PANTHER" id="PTHR12515:SF5">
    <property type="entry name" value="PROTEIN SMAUG"/>
    <property type="match status" value="1"/>
</dbReference>
<reference evidence="11" key="1">
    <citation type="journal article" date="2015" name="BMC Genomics">
        <title>Draft genome of a commonly misdiagnosed multidrug resistant pathogen Candida auris.</title>
        <authorList>
            <person name="Chatterjee S."/>
            <person name="Alampalli S.V."/>
            <person name="Nageshan R.K."/>
            <person name="Chettiar S.T."/>
            <person name="Joshi S."/>
            <person name="Tatu U.S."/>
        </authorList>
    </citation>
    <scope>NUCLEOTIDE SEQUENCE [LARGE SCALE GENOMIC DNA]</scope>
    <source>
        <strain evidence="11">6684</strain>
    </source>
</reference>
<dbReference type="VEuPathDB" id="FungiDB:CJI97_003339"/>
<dbReference type="Pfam" id="PF07647">
    <property type="entry name" value="SAM_2"/>
    <property type="match status" value="1"/>
</dbReference>
<proteinExistence type="inferred from homology"/>
<evidence type="ECO:0000256" key="6">
    <source>
        <dbReference type="ARBA" id="ARBA00024046"/>
    </source>
</evidence>
<dbReference type="PROSITE" id="PS50105">
    <property type="entry name" value="SAM_DOMAIN"/>
    <property type="match status" value="1"/>
</dbReference>
<dbReference type="CDD" id="cd09556">
    <property type="entry name" value="SAM_VTS1_fungal"/>
    <property type="match status" value="1"/>
</dbReference>
<evidence type="ECO:0000256" key="3">
    <source>
        <dbReference type="ARBA" id="ARBA00007325"/>
    </source>
</evidence>
<comment type="subcellular location">
    <subcellularLocation>
        <location evidence="1">Cytoplasm</location>
        <location evidence="1">P-body</location>
    </subcellularLocation>
    <subcellularLocation>
        <location evidence="2">Cytoplasm</location>
        <location evidence="2">Cytosol</location>
    </subcellularLocation>
</comment>
<evidence type="ECO:0000256" key="4">
    <source>
        <dbReference type="ARBA" id="ARBA00022490"/>
    </source>
</evidence>
<feature type="compositionally biased region" description="Low complexity" evidence="8">
    <location>
        <begin position="362"/>
        <end position="376"/>
    </location>
</feature>
<comment type="similarity">
    <text evidence="3">Belongs to the VTS1 family.</text>
</comment>
<dbReference type="VEuPathDB" id="FungiDB:CJI96_0001801"/>
<dbReference type="Gene3D" id="1.10.150.50">
    <property type="entry name" value="Transcription Factor, Ets-1"/>
    <property type="match status" value="1"/>
</dbReference>
<dbReference type="InterPro" id="IPR013761">
    <property type="entry name" value="SAM/pointed_sf"/>
</dbReference>
<dbReference type="PANTHER" id="PTHR12515">
    <property type="entry name" value="STERILE ALPHA MOTIF DOMAIN CONTAINING PROTEIN 4-RELATED"/>
    <property type="match status" value="1"/>
</dbReference>
<dbReference type="VEuPathDB" id="FungiDB:QG37_02021"/>
<evidence type="ECO:0000259" key="9">
    <source>
        <dbReference type="PROSITE" id="PS50105"/>
    </source>
</evidence>
<evidence type="ECO:0000256" key="8">
    <source>
        <dbReference type="SAM" id="MobiDB-lite"/>
    </source>
</evidence>
<keyword evidence="5" id="KW-0694">RNA-binding</keyword>
<dbReference type="EMBL" id="LGST01000016">
    <property type="protein sequence ID" value="KNE01140.1"/>
    <property type="molecule type" value="Genomic_DNA"/>
</dbReference>
<feature type="region of interest" description="Disordered" evidence="8">
    <location>
        <begin position="511"/>
        <end position="532"/>
    </location>
</feature>
<dbReference type="GO" id="GO:0000932">
    <property type="term" value="C:P-body"/>
    <property type="evidence" value="ECO:0007669"/>
    <property type="project" value="UniProtKB-SubCell"/>
</dbReference>
<comment type="caution">
    <text evidence="10">The sequence shown here is derived from an EMBL/GenBank/DDBJ whole genome shotgun (WGS) entry which is preliminary data.</text>
</comment>
<feature type="domain" description="SAM" evidence="9">
    <location>
        <begin position="548"/>
        <end position="606"/>
    </location>
</feature>
<accession>A0A0L0P4I7</accession>
<keyword evidence="4" id="KW-0963">Cytoplasm</keyword>
<dbReference type="VEuPathDB" id="FungiDB:CJJ07_000943"/>
<dbReference type="SUPFAM" id="SSF47769">
    <property type="entry name" value="SAM/Pointed domain"/>
    <property type="match status" value="1"/>
</dbReference>
<evidence type="ECO:0000313" key="11">
    <source>
        <dbReference type="Proteomes" id="UP000037122"/>
    </source>
</evidence>
<name>A0A0L0P4I7_CANAR</name>
<evidence type="ECO:0000256" key="2">
    <source>
        <dbReference type="ARBA" id="ARBA00004514"/>
    </source>
</evidence>
<dbReference type="InterPro" id="IPR001660">
    <property type="entry name" value="SAM"/>
</dbReference>
<dbReference type="Proteomes" id="UP000037122">
    <property type="component" value="Unassembled WGS sequence"/>
</dbReference>
<protein>
    <recommendedName>
        <fullName evidence="7">RNA-binding protein VTS1</fullName>
    </recommendedName>
</protein>
<feature type="region of interest" description="Disordered" evidence="8">
    <location>
        <begin position="89"/>
        <end position="120"/>
    </location>
</feature>
<dbReference type="VEuPathDB" id="FungiDB:CJJ09_000841"/>
<organism evidence="10 11">
    <name type="scientific">Candidozyma auris</name>
    <name type="common">Yeast</name>
    <name type="synonym">Candida auris</name>
    <dbReference type="NCBI Taxonomy" id="498019"/>
    <lineage>
        <taxon>Eukaryota</taxon>
        <taxon>Fungi</taxon>
        <taxon>Dikarya</taxon>
        <taxon>Ascomycota</taxon>
        <taxon>Saccharomycotina</taxon>
        <taxon>Pichiomycetes</taxon>
        <taxon>Metschnikowiaceae</taxon>
        <taxon>Candidozyma</taxon>
    </lineage>
</organism>
<dbReference type="SMART" id="SM00454">
    <property type="entry name" value="SAM"/>
    <property type="match status" value="1"/>
</dbReference>
<evidence type="ECO:0000256" key="7">
    <source>
        <dbReference type="ARBA" id="ARBA00024136"/>
    </source>
</evidence>
<dbReference type="GO" id="GO:0000289">
    <property type="term" value="P:nuclear-transcribed mRNA poly(A) tail shortening"/>
    <property type="evidence" value="ECO:0007669"/>
    <property type="project" value="TreeGrafter"/>
</dbReference>
<feature type="region of interest" description="Disordered" evidence="8">
    <location>
        <begin position="335"/>
        <end position="354"/>
    </location>
</feature>
<dbReference type="AlphaFoldDB" id="A0A0L0P4I7"/>
<evidence type="ECO:0000313" key="10">
    <source>
        <dbReference type="EMBL" id="KNE01140.1"/>
    </source>
</evidence>
<comment type="subunit">
    <text evidence="6">Monomer. Binds to RNA.</text>
</comment>
<evidence type="ECO:0000256" key="5">
    <source>
        <dbReference type="ARBA" id="ARBA00022884"/>
    </source>
</evidence>